<gene>
    <name evidence="1" type="ORF">KIN20_027156</name>
</gene>
<evidence type="ECO:0000313" key="2">
    <source>
        <dbReference type="Proteomes" id="UP001196413"/>
    </source>
</evidence>
<proteinExistence type="predicted"/>
<evidence type="ECO:0000313" key="1">
    <source>
        <dbReference type="EMBL" id="KAJ1366480.1"/>
    </source>
</evidence>
<organism evidence="1 2">
    <name type="scientific">Parelaphostrongylus tenuis</name>
    <name type="common">Meningeal worm</name>
    <dbReference type="NCBI Taxonomy" id="148309"/>
    <lineage>
        <taxon>Eukaryota</taxon>
        <taxon>Metazoa</taxon>
        <taxon>Ecdysozoa</taxon>
        <taxon>Nematoda</taxon>
        <taxon>Chromadorea</taxon>
        <taxon>Rhabditida</taxon>
        <taxon>Rhabditina</taxon>
        <taxon>Rhabditomorpha</taxon>
        <taxon>Strongyloidea</taxon>
        <taxon>Metastrongylidae</taxon>
        <taxon>Parelaphostrongylus</taxon>
    </lineage>
</organism>
<keyword evidence="2" id="KW-1185">Reference proteome</keyword>
<reference evidence="1" key="1">
    <citation type="submission" date="2021-06" db="EMBL/GenBank/DDBJ databases">
        <title>Parelaphostrongylus tenuis whole genome reference sequence.</title>
        <authorList>
            <person name="Garwood T.J."/>
            <person name="Larsen P.A."/>
            <person name="Fountain-Jones N.M."/>
            <person name="Garbe J.R."/>
            <person name="Macchietto M.G."/>
            <person name="Kania S.A."/>
            <person name="Gerhold R.W."/>
            <person name="Richards J.E."/>
            <person name="Wolf T.M."/>
        </authorList>
    </citation>
    <scope>NUCLEOTIDE SEQUENCE</scope>
    <source>
        <strain evidence="1">MNPRO001-30</strain>
        <tissue evidence="1">Meninges</tissue>
    </source>
</reference>
<dbReference type="EMBL" id="JAHQIW010005562">
    <property type="protein sequence ID" value="KAJ1366480.1"/>
    <property type="molecule type" value="Genomic_DNA"/>
</dbReference>
<accession>A0AAD5QYY6</accession>
<protein>
    <submittedName>
        <fullName evidence="1">Uncharacterized protein</fullName>
    </submittedName>
</protein>
<comment type="caution">
    <text evidence="1">The sequence shown here is derived from an EMBL/GenBank/DDBJ whole genome shotgun (WGS) entry which is preliminary data.</text>
</comment>
<sequence>MTNQHSRGNAKVNARCELALQISSGRRKIQTPDGKLLRKLYRRLGLEQLMENTHVLIEAESPSRDG</sequence>
<dbReference type="Proteomes" id="UP001196413">
    <property type="component" value="Unassembled WGS sequence"/>
</dbReference>
<dbReference type="AlphaFoldDB" id="A0AAD5QYY6"/>
<name>A0AAD5QYY6_PARTN</name>